<sequence>MSTYEKVIMVDFDGDHPQDWPATRKWTIMATIAIPLFLMPLSSTITTPTVNAIADEFHTTSTITGPLALSLFLLMYSMGPILLGPFSELYGRWPVLQIGSFFYLAFNLGAGFCTSMTQLLIFRLLSGIGASASLAVSSDFAFMDEISPRLTICQVGASMVGDVFRKEERGLPVALISLGPVLGSCLGPIVGGFIAEYTTWRWTFWSTSLATGAFLVQCLIVARETYAPVILLRKKAALIAEAIRQGKYDGRVWKTPFEKDETVGQLYRRTISRSLYFLGTQPIIQALACYYGYLYGIVYLLLSSFSELWTTHYQMRVSTGALNYIAPCIGYAIGAQICAFLTDRVYRYQVAKNNGVGKPEFRLPIMVPASLLVPLGLLIYGWSAEYHTHWIVPDIGIALPLMGATIIFQCCSQYLLDTFPVYAASANGAVYIVRGLTGFGFPLFSPAMYETLGYGWGNSLLALLALVIGCPIPFILWKYGERLRAVSNFADQTK</sequence>
<comment type="subcellular location">
    <subcellularLocation>
        <location evidence="1">Membrane</location>
        <topology evidence="1">Multi-pass membrane protein</topology>
    </subcellularLocation>
</comment>
<dbReference type="OMA" id="WTIMATI"/>
<feature type="transmembrane region" description="Helical" evidence="5">
    <location>
        <begin position="395"/>
        <end position="416"/>
    </location>
</feature>
<feature type="transmembrane region" description="Helical" evidence="5">
    <location>
        <begin position="455"/>
        <end position="477"/>
    </location>
</feature>
<feature type="transmembrane region" description="Helical" evidence="5">
    <location>
        <begin position="275"/>
        <end position="301"/>
    </location>
</feature>
<feature type="transmembrane region" description="Helical" evidence="5">
    <location>
        <begin position="428"/>
        <end position="449"/>
    </location>
</feature>
<dbReference type="GeneID" id="63711987"/>
<dbReference type="InterPro" id="IPR020846">
    <property type="entry name" value="MFS_dom"/>
</dbReference>
<evidence type="ECO:0000313" key="8">
    <source>
        <dbReference type="Proteomes" id="UP000070168"/>
    </source>
</evidence>
<comment type="caution">
    <text evidence="7">The sequence shown here is derived from an EMBL/GenBank/DDBJ whole genome shotgun (WGS) entry which is preliminary data.</text>
</comment>
<keyword evidence="4 5" id="KW-0472">Membrane</keyword>
<evidence type="ECO:0000313" key="7">
    <source>
        <dbReference type="EMBL" id="KXG51581.1"/>
    </source>
</evidence>
<feature type="transmembrane region" description="Helical" evidence="5">
    <location>
        <begin position="363"/>
        <end position="383"/>
    </location>
</feature>
<dbReference type="Gene3D" id="1.20.1250.20">
    <property type="entry name" value="MFS general substrate transporter like domains"/>
    <property type="match status" value="1"/>
</dbReference>
<evidence type="ECO:0000256" key="3">
    <source>
        <dbReference type="ARBA" id="ARBA00022989"/>
    </source>
</evidence>
<evidence type="ECO:0000256" key="2">
    <source>
        <dbReference type="ARBA" id="ARBA00022692"/>
    </source>
</evidence>
<feature type="transmembrane region" description="Helical" evidence="5">
    <location>
        <begin position="26"/>
        <end position="43"/>
    </location>
</feature>
<feature type="domain" description="Major facilitator superfamily (MFS) profile" evidence="6">
    <location>
        <begin position="28"/>
        <end position="483"/>
    </location>
</feature>
<feature type="transmembrane region" description="Helical" evidence="5">
    <location>
        <begin position="321"/>
        <end position="342"/>
    </location>
</feature>
<protein>
    <submittedName>
        <fullName evidence="7">Major facilitator superfamily domain, general substrate transporter</fullName>
    </submittedName>
</protein>
<dbReference type="AlphaFoldDB" id="A0A135LRL8"/>
<dbReference type="STRING" id="5078.A0A135LRL8"/>
<feature type="transmembrane region" description="Helical" evidence="5">
    <location>
        <begin position="63"/>
        <end position="83"/>
    </location>
</feature>
<dbReference type="RefSeq" id="XP_040650117.1">
    <property type="nucleotide sequence ID" value="XM_040796687.1"/>
</dbReference>
<feature type="transmembrane region" description="Helical" evidence="5">
    <location>
        <begin position="173"/>
        <end position="194"/>
    </location>
</feature>
<dbReference type="PROSITE" id="PS50850">
    <property type="entry name" value="MFS"/>
    <property type="match status" value="1"/>
</dbReference>
<dbReference type="GO" id="GO:0022857">
    <property type="term" value="F:transmembrane transporter activity"/>
    <property type="evidence" value="ECO:0007669"/>
    <property type="project" value="InterPro"/>
</dbReference>
<evidence type="ECO:0000256" key="5">
    <source>
        <dbReference type="SAM" id="Phobius"/>
    </source>
</evidence>
<dbReference type="Proteomes" id="UP000070168">
    <property type="component" value="Unassembled WGS sequence"/>
</dbReference>
<evidence type="ECO:0000259" key="6">
    <source>
        <dbReference type="PROSITE" id="PS50850"/>
    </source>
</evidence>
<keyword evidence="3 5" id="KW-1133">Transmembrane helix</keyword>
<dbReference type="GO" id="GO:0016020">
    <property type="term" value="C:membrane"/>
    <property type="evidence" value="ECO:0007669"/>
    <property type="project" value="UniProtKB-SubCell"/>
</dbReference>
<reference evidence="7 8" key="1">
    <citation type="journal article" date="2016" name="BMC Genomics">
        <title>Genome sequencing and secondary metabolism of the postharvest pathogen Penicillium griseofulvum.</title>
        <authorList>
            <person name="Banani H."/>
            <person name="Marcet-Houben M."/>
            <person name="Ballester A.R."/>
            <person name="Abbruscato P."/>
            <person name="Gonzalez-Candelas L."/>
            <person name="Gabaldon T."/>
            <person name="Spadaro D."/>
        </authorList>
    </citation>
    <scope>NUCLEOTIDE SEQUENCE [LARGE SCALE GENOMIC DNA]</scope>
    <source>
        <strain evidence="7 8">PG3</strain>
    </source>
</reference>
<keyword evidence="2 5" id="KW-0812">Transmembrane</keyword>
<dbReference type="Pfam" id="PF07690">
    <property type="entry name" value="MFS_1"/>
    <property type="match status" value="2"/>
</dbReference>
<dbReference type="PANTHER" id="PTHR23502">
    <property type="entry name" value="MAJOR FACILITATOR SUPERFAMILY"/>
    <property type="match status" value="1"/>
</dbReference>
<feature type="transmembrane region" description="Helical" evidence="5">
    <location>
        <begin position="95"/>
        <end position="114"/>
    </location>
</feature>
<dbReference type="SUPFAM" id="SSF103473">
    <property type="entry name" value="MFS general substrate transporter"/>
    <property type="match status" value="1"/>
</dbReference>
<proteinExistence type="predicted"/>
<organism evidence="7 8">
    <name type="scientific">Penicillium patulum</name>
    <name type="common">Penicillium griseofulvum</name>
    <dbReference type="NCBI Taxonomy" id="5078"/>
    <lineage>
        <taxon>Eukaryota</taxon>
        <taxon>Fungi</taxon>
        <taxon>Dikarya</taxon>
        <taxon>Ascomycota</taxon>
        <taxon>Pezizomycotina</taxon>
        <taxon>Eurotiomycetes</taxon>
        <taxon>Eurotiomycetidae</taxon>
        <taxon>Eurotiales</taxon>
        <taxon>Aspergillaceae</taxon>
        <taxon>Penicillium</taxon>
    </lineage>
</organism>
<keyword evidence="8" id="KW-1185">Reference proteome</keyword>
<evidence type="ECO:0000256" key="4">
    <source>
        <dbReference type="ARBA" id="ARBA00023136"/>
    </source>
</evidence>
<dbReference type="EMBL" id="LHQR01000029">
    <property type="protein sequence ID" value="KXG51581.1"/>
    <property type="molecule type" value="Genomic_DNA"/>
</dbReference>
<dbReference type="OrthoDB" id="6770063at2759"/>
<evidence type="ECO:0000256" key="1">
    <source>
        <dbReference type="ARBA" id="ARBA00004141"/>
    </source>
</evidence>
<accession>A0A135LRL8</accession>
<dbReference type="PANTHER" id="PTHR23502:SF60">
    <property type="entry name" value="MAJOR FACILITATOR SUPERFAMILY (MFS) PROFILE DOMAIN-CONTAINING PROTEIN-RELATED"/>
    <property type="match status" value="1"/>
</dbReference>
<dbReference type="CDD" id="cd17323">
    <property type="entry name" value="MFS_Tpo1_MDR_like"/>
    <property type="match status" value="1"/>
</dbReference>
<name>A0A135LRL8_PENPA</name>
<dbReference type="InterPro" id="IPR011701">
    <property type="entry name" value="MFS"/>
</dbReference>
<dbReference type="InterPro" id="IPR036259">
    <property type="entry name" value="MFS_trans_sf"/>
</dbReference>
<gene>
    <name evidence="7" type="ORF">PGRI_089740</name>
</gene>